<organism evidence="1 2">
    <name type="scientific">Pseudomonas bharatica CSV86</name>
    <dbReference type="NCBI Taxonomy" id="1005395"/>
    <lineage>
        <taxon>Bacteria</taxon>
        <taxon>Pseudomonadati</taxon>
        <taxon>Pseudomonadota</taxon>
        <taxon>Gammaproteobacteria</taxon>
        <taxon>Pseudomonadales</taxon>
        <taxon>Pseudomonadaceae</taxon>
        <taxon>Pseudomonas</taxon>
        <taxon>Pseudomonas bharatica</taxon>
    </lineage>
</organism>
<keyword evidence="2" id="KW-1185">Reference proteome</keyword>
<gene>
    <name evidence="1" type="ORF">CSV86_025030</name>
</gene>
<proteinExistence type="predicted"/>
<sequence>MTNEEAKAALAKLIGCEYTEAIKAEITRLTGRVLVVGPNEPHTKEINNARIQVLTDDKGVITGVCFG</sequence>
<protein>
    <submittedName>
        <fullName evidence="1">Uncharacterized protein</fullName>
    </submittedName>
</protein>
<evidence type="ECO:0000313" key="1">
    <source>
        <dbReference type="EMBL" id="NNJ18210.1"/>
    </source>
</evidence>
<name>L1M565_9PSED</name>
<reference evidence="1 2" key="1">
    <citation type="journal article" date="2013" name="Genome Announc.">
        <title>Genome Sequence of Naphthalene-Degrading Soil Bacterium Pseudomonas putida CSV86.</title>
        <authorList>
            <person name="Phale P.S."/>
            <person name="Paliwal V."/>
            <person name="Raju S.C."/>
            <person name="Modak A."/>
            <person name="Purohit H.J."/>
        </authorList>
    </citation>
    <scope>NUCLEOTIDE SEQUENCE [LARGE SCALE GENOMIC DNA]</scope>
    <source>
        <strain evidence="1 2">CSV86</strain>
    </source>
</reference>
<dbReference type="AlphaFoldDB" id="L1M565"/>
<dbReference type="OrthoDB" id="6966003at2"/>
<dbReference type="Gene3D" id="3.30.10.10">
    <property type="entry name" value="Trypsin Inhibitor V, subunit A"/>
    <property type="match status" value="1"/>
</dbReference>
<accession>L1M565</accession>
<comment type="caution">
    <text evidence="1">The sequence shown here is derived from an EMBL/GenBank/DDBJ whole genome shotgun (WGS) entry which is preliminary data.</text>
</comment>
<dbReference type="EMBL" id="AMWJ02000002">
    <property type="protein sequence ID" value="NNJ18210.1"/>
    <property type="molecule type" value="Genomic_DNA"/>
</dbReference>
<evidence type="ECO:0000313" key="2">
    <source>
        <dbReference type="Proteomes" id="UP000010448"/>
    </source>
</evidence>
<dbReference type="Proteomes" id="UP000010448">
    <property type="component" value="Unassembled WGS sequence"/>
</dbReference>
<dbReference type="RefSeq" id="WP_009395877.1">
    <property type="nucleotide sequence ID" value="NZ_AMWJ02000002.1"/>
</dbReference>